<evidence type="ECO:0000256" key="3">
    <source>
        <dbReference type="ARBA" id="ARBA00012762"/>
    </source>
</evidence>
<evidence type="ECO:0000313" key="12">
    <source>
        <dbReference type="Proteomes" id="UP001217754"/>
    </source>
</evidence>
<organism evidence="11 12">
    <name type="scientific">Malassezia japonica</name>
    <dbReference type="NCBI Taxonomy" id="223818"/>
    <lineage>
        <taxon>Eukaryota</taxon>
        <taxon>Fungi</taxon>
        <taxon>Dikarya</taxon>
        <taxon>Basidiomycota</taxon>
        <taxon>Ustilaginomycotina</taxon>
        <taxon>Malasseziomycetes</taxon>
        <taxon>Malasseziales</taxon>
        <taxon>Malasseziaceae</taxon>
        <taxon>Malassezia</taxon>
    </lineage>
</organism>
<dbReference type="AlphaFoldDB" id="A0AAF0EWC2"/>
<dbReference type="EC" id="3.5.4.25" evidence="3"/>
<dbReference type="SUPFAM" id="SSF142695">
    <property type="entry name" value="RibA-like"/>
    <property type="match status" value="2"/>
</dbReference>
<proteinExistence type="inferred from homology"/>
<protein>
    <recommendedName>
        <fullName evidence="3">GTP cyclohydrolase II</fullName>
        <ecNumber evidence="3">3.5.4.25</ecNumber>
    </recommendedName>
</protein>
<dbReference type="CDD" id="cd00641">
    <property type="entry name" value="GTP_cyclohydro2"/>
    <property type="match status" value="1"/>
</dbReference>
<evidence type="ECO:0000256" key="9">
    <source>
        <dbReference type="SAM" id="MobiDB-lite"/>
    </source>
</evidence>
<evidence type="ECO:0000256" key="4">
    <source>
        <dbReference type="ARBA" id="ARBA00022619"/>
    </source>
</evidence>
<gene>
    <name evidence="11" type="primary">RIB1</name>
    <name evidence="11" type="ORF">MJAP1_001294</name>
</gene>
<evidence type="ECO:0000256" key="6">
    <source>
        <dbReference type="ARBA" id="ARBA00022801"/>
    </source>
</evidence>
<evidence type="ECO:0000256" key="5">
    <source>
        <dbReference type="ARBA" id="ARBA00022741"/>
    </source>
</evidence>
<name>A0AAF0EWC2_9BASI</name>
<dbReference type="GO" id="GO:0009231">
    <property type="term" value="P:riboflavin biosynthetic process"/>
    <property type="evidence" value="ECO:0007669"/>
    <property type="project" value="UniProtKB-KW"/>
</dbReference>
<dbReference type="EMBL" id="CP119959">
    <property type="protein sequence ID" value="WFD38343.1"/>
    <property type="molecule type" value="Genomic_DNA"/>
</dbReference>
<keyword evidence="7" id="KW-0342">GTP-binding</keyword>
<comment type="catalytic activity">
    <reaction evidence="8">
        <text>GTP + 4 H2O = 2,5-diamino-6-hydroxy-4-(5-phosphoribosylamino)-pyrimidine + formate + 2 phosphate + 3 H(+)</text>
        <dbReference type="Rhea" id="RHEA:23704"/>
        <dbReference type="ChEBI" id="CHEBI:15377"/>
        <dbReference type="ChEBI" id="CHEBI:15378"/>
        <dbReference type="ChEBI" id="CHEBI:15740"/>
        <dbReference type="ChEBI" id="CHEBI:37565"/>
        <dbReference type="ChEBI" id="CHEBI:43474"/>
        <dbReference type="ChEBI" id="CHEBI:58614"/>
        <dbReference type="EC" id="3.5.4.25"/>
    </reaction>
</comment>
<dbReference type="NCBIfam" id="NF001591">
    <property type="entry name" value="PRK00393.1"/>
    <property type="match status" value="1"/>
</dbReference>
<keyword evidence="12" id="KW-1185">Reference proteome</keyword>
<dbReference type="Gene3D" id="3.40.50.10990">
    <property type="entry name" value="GTP cyclohydrolase II"/>
    <property type="match status" value="1"/>
</dbReference>
<evidence type="ECO:0000256" key="7">
    <source>
        <dbReference type="ARBA" id="ARBA00023134"/>
    </source>
</evidence>
<dbReference type="Pfam" id="PF00925">
    <property type="entry name" value="GTP_cyclohydro2"/>
    <property type="match status" value="1"/>
</dbReference>
<feature type="region of interest" description="Disordered" evidence="9">
    <location>
        <begin position="362"/>
        <end position="394"/>
    </location>
</feature>
<feature type="domain" description="GTP cyclohydrolase II" evidence="10">
    <location>
        <begin position="185"/>
        <end position="325"/>
    </location>
</feature>
<comment type="similarity">
    <text evidence="2">Belongs to the GTP cyclohydrolase II family.</text>
</comment>
<dbReference type="PANTHER" id="PTHR21327">
    <property type="entry name" value="GTP CYCLOHYDROLASE II-RELATED"/>
    <property type="match status" value="1"/>
</dbReference>
<dbReference type="RefSeq" id="XP_060121240.1">
    <property type="nucleotide sequence ID" value="XM_060265257.1"/>
</dbReference>
<evidence type="ECO:0000256" key="2">
    <source>
        <dbReference type="ARBA" id="ARBA00008131"/>
    </source>
</evidence>
<keyword evidence="5" id="KW-0547">Nucleotide-binding</keyword>
<evidence type="ECO:0000313" key="11">
    <source>
        <dbReference type="EMBL" id="WFD38343.1"/>
    </source>
</evidence>
<evidence type="ECO:0000259" key="10">
    <source>
        <dbReference type="Pfam" id="PF00925"/>
    </source>
</evidence>
<dbReference type="Proteomes" id="UP001217754">
    <property type="component" value="Chromosome 2"/>
</dbReference>
<keyword evidence="4" id="KW-0686">Riboflavin biosynthesis</keyword>
<dbReference type="GO" id="GO:0003935">
    <property type="term" value="F:GTP cyclohydrolase II activity"/>
    <property type="evidence" value="ECO:0007669"/>
    <property type="project" value="UniProtKB-EC"/>
</dbReference>
<accession>A0AAF0EWC2</accession>
<sequence>MASTNSTVVRPPPSGAPVANSDPRRVVLNQPTQRSLEHLPDGQEYVVEKMTKAEVDAPTAEVTTTEEVHTLPPLEVRCMGRTRVPTPHGEVFCHLYRSNRDAKEHLALVFDPAQNHVSIQKQQEEGTMGKPRHLRSRTLDAVWHANETPMERLIRGAYVDRLSPTCQEASQPSVAESADLDEDQAAFANPLVRIHSECYTGETIGSQRCDCGEQLDEALRRISLSSTKMADGRTVPARGVVVYMRQEGRGIGLLDKLCAYNLQDMGHDTVSANVMLGHLPDARKYDISSAILRDLGINACRLLTNNPEKMQALAAEGIHVSERVPVIPRVWQTQAQAPKRARRRPRLLGSIGTRTNSVVSLDRTRAAPTPPRASVSPMPVSELSDDDSDWDDEVDEQMQRSQGVTLIGGSMTQSTDLERYLRTKVEKMGHMLVVPDTERATPESRHD</sequence>
<dbReference type="InterPro" id="IPR036144">
    <property type="entry name" value="RibA-like_sf"/>
</dbReference>
<feature type="compositionally biased region" description="Acidic residues" evidence="9">
    <location>
        <begin position="383"/>
        <end position="394"/>
    </location>
</feature>
<dbReference type="GeneID" id="85224943"/>
<feature type="region of interest" description="Disordered" evidence="9">
    <location>
        <begin position="1"/>
        <end position="25"/>
    </location>
</feature>
<dbReference type="InterPro" id="IPR032677">
    <property type="entry name" value="GTP_cyclohydro_II"/>
</dbReference>
<dbReference type="PANTHER" id="PTHR21327:SF29">
    <property type="entry name" value="GTP CYCLOHYDROLASE-2"/>
    <property type="match status" value="1"/>
</dbReference>
<reference evidence="11" key="1">
    <citation type="submission" date="2023-03" db="EMBL/GenBank/DDBJ databases">
        <title>Mating type loci evolution in Malassezia.</title>
        <authorList>
            <person name="Coelho M.A."/>
        </authorList>
    </citation>
    <scope>NUCLEOTIDE SEQUENCE</scope>
    <source>
        <strain evidence="11">CBS 9431</strain>
    </source>
</reference>
<keyword evidence="6 11" id="KW-0378">Hydrolase</keyword>
<dbReference type="GO" id="GO:0005525">
    <property type="term" value="F:GTP binding"/>
    <property type="evidence" value="ECO:0007669"/>
    <property type="project" value="UniProtKB-KW"/>
</dbReference>
<comment type="pathway">
    <text evidence="1">Cofactor biosynthesis; riboflavin biosynthesis.</text>
</comment>
<evidence type="ECO:0000256" key="8">
    <source>
        <dbReference type="ARBA" id="ARBA00049295"/>
    </source>
</evidence>
<dbReference type="InterPro" id="IPR000926">
    <property type="entry name" value="RibA"/>
</dbReference>
<evidence type="ECO:0000256" key="1">
    <source>
        <dbReference type="ARBA" id="ARBA00005104"/>
    </source>
</evidence>